<dbReference type="Pfam" id="PF00353">
    <property type="entry name" value="HemolysinCabind"/>
    <property type="match status" value="12"/>
</dbReference>
<dbReference type="STRING" id="715226.ABI_21200"/>
<feature type="compositionally biased region" description="Low complexity" evidence="3">
    <location>
        <begin position="541"/>
        <end position="578"/>
    </location>
</feature>
<feature type="compositionally biased region" description="Gly residues" evidence="3">
    <location>
        <begin position="526"/>
        <end position="540"/>
    </location>
</feature>
<dbReference type="InterPro" id="IPR050557">
    <property type="entry name" value="RTX_toxin/Mannuronan_C5-epim"/>
</dbReference>
<dbReference type="GO" id="GO:0005509">
    <property type="term" value="F:calcium ion binding"/>
    <property type="evidence" value="ECO:0007669"/>
    <property type="project" value="InterPro"/>
</dbReference>
<name>F4QGJ7_9CAUL</name>
<feature type="compositionally biased region" description="Acidic residues" evidence="3">
    <location>
        <begin position="754"/>
        <end position="767"/>
    </location>
</feature>
<dbReference type="HOGENOM" id="CLU_293679_0_0_5"/>
<evidence type="ECO:0000256" key="2">
    <source>
        <dbReference type="ARBA" id="ARBA00022525"/>
    </source>
</evidence>
<comment type="subcellular location">
    <subcellularLocation>
        <location evidence="1">Secreted</location>
    </subcellularLocation>
</comment>
<gene>
    <name evidence="4" type="ORF">ABI_21200</name>
</gene>
<dbReference type="AlphaFoldDB" id="F4QGJ7"/>
<dbReference type="SUPFAM" id="SSF51120">
    <property type="entry name" value="beta-Roll"/>
    <property type="match status" value="5"/>
</dbReference>
<dbReference type="Proteomes" id="UP000006512">
    <property type="component" value="Unassembled WGS sequence"/>
</dbReference>
<dbReference type="InterPro" id="IPR011048">
    <property type="entry name" value="Haem_d1_sf"/>
</dbReference>
<organism evidence="4 5">
    <name type="scientific">Asticcacaulis biprosthecium C19</name>
    <dbReference type="NCBI Taxonomy" id="715226"/>
    <lineage>
        <taxon>Bacteria</taxon>
        <taxon>Pseudomonadati</taxon>
        <taxon>Pseudomonadota</taxon>
        <taxon>Alphaproteobacteria</taxon>
        <taxon>Caulobacterales</taxon>
        <taxon>Caulobacteraceae</taxon>
        <taxon>Asticcacaulis</taxon>
    </lineage>
</organism>
<dbReference type="GO" id="GO:0005576">
    <property type="term" value="C:extracellular region"/>
    <property type="evidence" value="ECO:0007669"/>
    <property type="project" value="UniProtKB-SubCell"/>
</dbReference>
<evidence type="ECO:0000313" key="4">
    <source>
        <dbReference type="EMBL" id="EGF93678.1"/>
    </source>
</evidence>
<feature type="compositionally biased region" description="Gly residues" evidence="3">
    <location>
        <begin position="381"/>
        <end position="391"/>
    </location>
</feature>
<dbReference type="InterPro" id="IPR018511">
    <property type="entry name" value="Hemolysin-typ_Ca-bd_CS"/>
</dbReference>
<dbReference type="InterPro" id="IPR011049">
    <property type="entry name" value="Serralysin-like_metalloprot_C"/>
</dbReference>
<keyword evidence="5" id="KW-1185">Reference proteome</keyword>
<feature type="region of interest" description="Disordered" evidence="3">
    <location>
        <begin position="502"/>
        <end position="578"/>
    </location>
</feature>
<evidence type="ECO:0000256" key="1">
    <source>
        <dbReference type="ARBA" id="ARBA00004613"/>
    </source>
</evidence>
<evidence type="ECO:0000313" key="5">
    <source>
        <dbReference type="Proteomes" id="UP000006512"/>
    </source>
</evidence>
<dbReference type="eggNOG" id="COG2931">
    <property type="taxonomic scope" value="Bacteria"/>
</dbReference>
<dbReference type="EMBL" id="GL883077">
    <property type="protein sequence ID" value="EGF93678.1"/>
    <property type="molecule type" value="Genomic_DNA"/>
</dbReference>
<proteinExistence type="predicted"/>
<evidence type="ECO:0000256" key="3">
    <source>
        <dbReference type="SAM" id="MobiDB-lite"/>
    </source>
</evidence>
<protein>
    <submittedName>
        <fullName evidence="4">Hemolysin-type calcium-binding repeat 2 copies family protein</fullName>
    </submittedName>
</protein>
<dbReference type="InterPro" id="IPR001343">
    <property type="entry name" value="Hemolysn_Ca-bd"/>
</dbReference>
<dbReference type="Gene3D" id="2.150.10.10">
    <property type="entry name" value="Serralysin-like metalloprotease, C-terminal"/>
    <property type="match status" value="8"/>
</dbReference>
<accession>F4QGJ7</accession>
<keyword evidence="2" id="KW-0964">Secreted</keyword>
<feature type="region of interest" description="Disordered" evidence="3">
    <location>
        <begin position="921"/>
        <end position="943"/>
    </location>
</feature>
<feature type="compositionally biased region" description="Gly residues" evidence="3">
    <location>
        <begin position="735"/>
        <end position="746"/>
    </location>
</feature>
<feature type="region of interest" description="Disordered" evidence="3">
    <location>
        <begin position="735"/>
        <end position="775"/>
    </location>
</feature>
<feature type="region of interest" description="Disordered" evidence="3">
    <location>
        <begin position="333"/>
        <end position="391"/>
    </location>
</feature>
<dbReference type="SUPFAM" id="SSF51004">
    <property type="entry name" value="C-terminal (heme d1) domain of cytochrome cd1-nitrite reductase"/>
    <property type="match status" value="1"/>
</dbReference>
<dbReference type="PANTHER" id="PTHR38340:SF1">
    <property type="entry name" value="S-LAYER PROTEIN"/>
    <property type="match status" value="1"/>
</dbReference>
<reference evidence="5" key="1">
    <citation type="submission" date="2011-03" db="EMBL/GenBank/DDBJ databases">
        <title>Draft genome sequence of Brevundimonas diminuta.</title>
        <authorList>
            <person name="Brown P.J.B."/>
            <person name="Buechlein A."/>
            <person name="Hemmerich C."/>
            <person name="Brun Y.V."/>
        </authorList>
    </citation>
    <scope>NUCLEOTIDE SEQUENCE [LARGE SCALE GENOMIC DNA]</scope>
    <source>
        <strain evidence="5">C19</strain>
    </source>
</reference>
<dbReference type="PRINTS" id="PR00313">
    <property type="entry name" value="CABNDNGRPT"/>
</dbReference>
<dbReference type="PANTHER" id="PTHR38340">
    <property type="entry name" value="S-LAYER PROTEIN"/>
    <property type="match status" value="1"/>
</dbReference>
<dbReference type="PROSITE" id="PS00330">
    <property type="entry name" value="HEMOLYSIN_CALCIUM"/>
    <property type="match status" value="5"/>
</dbReference>
<sequence>MTDLTTVFAVPVGSFRFHYDAARNVFYFADGGMLKSYNPLTQTTTTLVTLSGKIGDFGLTADGSQILIAMADIVRLADDSQSYSILYRIDMATVSEPGTYDVVHFQASYVSSAAYDLAILADNQVVMSVGTVNNYIDVVFPADTNSFISYDGNQQLGGSHLIRSENGRYVMAQESISSGGEFQLYDSQTDQIIARSGAFTYNRGRGDISEAAGLLFMFTWRGHTILDLNLEVVHVIETDAWTLDGKFNAGGHQLFLWDGATGQIEVYDTRSWTQIGSAQAMTTGLTSYEESLPEGGRYPVGMMEVSADGRFLFLQTRTGYEVVDLASRLTTSQSGTAGDDAQFGTAGQDTIQGLGGNDTLNGLGNSDSLDGGDGNDSLSGGEIGDTLNGGAGDDTISGGWNSLLNGGAGDDRLESTLGADTIDGGDGVDLFYLDMTTGASGMLFDMSQAGTAAGTTLSNGVSVRNVEKVLVWGASQNDTFVGSSGGDTFFGGAGNDSYTGGAGTNSFSGGEGNDWGNAGTGTSAQMGGGGGNDTLTGGAGADTVAGGNDNDLLSGADGADTLQGGDGTDTVTGGAGNDVVWGDSGNDLLVGGVGNDTIVGSVGNDTASYADAASGVSVDLSLFDTQNTLGAGEDRLSSVENLIGSFTTDALTGDDGANQLNGEGGNDYLVGRDGRDTLYGGAGGDDLRAGAGDDMVFGDDGEDLIFGQDGEDVLSGGADADRLLGGAGNDLLNGNEGGDILTGGSGNDTLVTSDGDDTLEGGDDNDLLTDTIGRGYMSGETGNDTLVAGDANDVLSGGFGNDSLDAGGGNDTLYGGDQINDDGVDTVLGGAGNDEIHTHGGDAIDGGEGSDILYVHGFESTAAISINAGAGGNVAGIEAISFQGGGFADTLIGSEGGDTFVGGDRADTALGGAGADILHGEAGDDGMDGGGDNDILSGGDGKDNLSGGAGDDTLAGGAGDDIYWVDAIGDVVIEAAGQGDDIVNTTVSLILADGVERLRLGGTIISTPRVIPATTIWVVTPETTSWTVAPAVIP</sequence>
<feature type="compositionally biased region" description="Low complexity" evidence="3">
    <location>
        <begin position="357"/>
        <end position="380"/>
    </location>
</feature>